<accession>A0A7D5DB14</accession>
<dbReference type="KEGG" id="pez:HWQ56_22270"/>
<sequence>MSNLQTTSIGYISPHGDFSRQNTQALGGISHLWSDFFAQAMAEQVGDAAEGNLVLPGAAQDPEVEPAGGGDVLAQILSQRLCDVQDTEVQPPEPLFLPKAEFDTELLDKPAPPYPPEALLDQQKQLDFDNGWVRPIVMNANQPQPEPGPAPEPTPLFLPIAEFEWDLADKHVPYDEQTLAEQDKAFAYDTGWARPLIVNNLRLAA</sequence>
<dbReference type="Proteomes" id="UP000509568">
    <property type="component" value="Chromosome"/>
</dbReference>
<reference evidence="1 2" key="1">
    <citation type="submission" date="2020-06" db="EMBL/GenBank/DDBJ databases">
        <title>Pseudomonas eucalypticola sp. nov., an endophyte of Eucalyptus dunnii leaves with biocontrol ability of eucalyptus leaf blight.</title>
        <authorList>
            <person name="Liu Y."/>
            <person name="Song Z."/>
            <person name="Zeng H."/>
            <person name="Lu M."/>
            <person name="Wang X."/>
            <person name="Lian X."/>
            <person name="Zhang Q."/>
        </authorList>
    </citation>
    <scope>NUCLEOTIDE SEQUENCE [LARGE SCALE GENOMIC DNA]</scope>
    <source>
        <strain evidence="1 2">NP-1</strain>
    </source>
</reference>
<proteinExistence type="predicted"/>
<name>A0A7D5DB14_9PSED</name>
<keyword evidence="2" id="KW-1185">Reference proteome</keyword>
<evidence type="ECO:0000313" key="2">
    <source>
        <dbReference type="Proteomes" id="UP000509568"/>
    </source>
</evidence>
<organism evidence="1 2">
    <name type="scientific">Pseudomonas eucalypticola</name>
    <dbReference type="NCBI Taxonomy" id="2599595"/>
    <lineage>
        <taxon>Bacteria</taxon>
        <taxon>Pseudomonadati</taxon>
        <taxon>Pseudomonadota</taxon>
        <taxon>Gammaproteobacteria</taxon>
        <taxon>Pseudomonadales</taxon>
        <taxon>Pseudomonadaceae</taxon>
        <taxon>Pseudomonas</taxon>
    </lineage>
</organism>
<protein>
    <submittedName>
        <fullName evidence="1">Energy transducer TonB</fullName>
    </submittedName>
</protein>
<gene>
    <name evidence="1" type="ORF">HWQ56_22270</name>
</gene>
<dbReference type="AlphaFoldDB" id="A0A7D5DB14"/>
<dbReference type="EMBL" id="CP056030">
    <property type="protein sequence ID" value="QKZ06355.1"/>
    <property type="molecule type" value="Genomic_DNA"/>
</dbReference>
<evidence type="ECO:0000313" key="1">
    <source>
        <dbReference type="EMBL" id="QKZ06355.1"/>
    </source>
</evidence>
<dbReference type="RefSeq" id="WP_176571792.1">
    <property type="nucleotide sequence ID" value="NZ_CP056030.1"/>
</dbReference>